<evidence type="ECO:0000313" key="1">
    <source>
        <dbReference type="EMBL" id="MDC4248862.1"/>
    </source>
</evidence>
<dbReference type="AlphaFoldDB" id="A0A9X3XUA6"/>
<reference evidence="1" key="1">
    <citation type="submission" date="2022-05" db="EMBL/GenBank/DDBJ databases">
        <title>Draft genome sequences of Clostridium perfringens strains isolated from Peru.</title>
        <authorList>
            <person name="Hurtado R."/>
            <person name="Lima L."/>
            <person name="Sousa T."/>
            <person name="Jaiswal A.K."/>
            <person name="Tiwari S."/>
            <person name="Maturrano L."/>
            <person name="Brenig B."/>
            <person name="Azevedo V."/>
        </authorList>
    </citation>
    <scope>NUCLEOTIDE SEQUENCE</scope>
    <source>
        <strain evidence="1">CP4</strain>
    </source>
</reference>
<sequence>MKNYSVFLKENEYFRYFEEKYNNKLFSQKYPLISKRMKILCESIKEKIYNVEPSNFFRIHAEVLGLDAQLQILLSFVDTVQHDEDFSEAMILKYSKEDYTVFMKEFCEMDVNDIVNHSLYFSVI</sequence>
<evidence type="ECO:0000313" key="2">
    <source>
        <dbReference type="Proteomes" id="UP001141166"/>
    </source>
</evidence>
<proteinExistence type="predicted"/>
<dbReference type="Proteomes" id="UP001141166">
    <property type="component" value="Unassembled WGS sequence"/>
</dbReference>
<comment type="caution">
    <text evidence="1">The sequence shown here is derived from an EMBL/GenBank/DDBJ whole genome shotgun (WGS) entry which is preliminary data.</text>
</comment>
<organism evidence="1 2">
    <name type="scientific">Enterococcus faecium</name>
    <name type="common">Streptococcus faecium</name>
    <dbReference type="NCBI Taxonomy" id="1352"/>
    <lineage>
        <taxon>Bacteria</taxon>
        <taxon>Bacillati</taxon>
        <taxon>Bacillota</taxon>
        <taxon>Bacilli</taxon>
        <taxon>Lactobacillales</taxon>
        <taxon>Enterococcaceae</taxon>
        <taxon>Enterococcus</taxon>
    </lineage>
</organism>
<dbReference type="Pfam" id="PF22652">
    <property type="entry name" value="DUF7006"/>
    <property type="match status" value="1"/>
</dbReference>
<dbReference type="EMBL" id="JAMWMK010000026">
    <property type="protein sequence ID" value="MDC4248862.1"/>
    <property type="molecule type" value="Genomic_DNA"/>
</dbReference>
<dbReference type="RefSeq" id="WP_081129217.1">
    <property type="nucleotide sequence ID" value="NZ_JAMWMK010000026.1"/>
</dbReference>
<dbReference type="InterPro" id="IPR054275">
    <property type="entry name" value="DUF7006"/>
</dbReference>
<accession>A0A9X3XUA6</accession>
<protein>
    <submittedName>
        <fullName evidence="1">Uncharacterized protein</fullName>
    </submittedName>
</protein>
<gene>
    <name evidence="1" type="ORF">M3X98_12560</name>
</gene>
<name>A0A9X3XUA6_ENTFC</name>